<dbReference type="OrthoDB" id="9811413at2"/>
<dbReference type="InterPro" id="IPR034660">
    <property type="entry name" value="DinB/YfiT-like"/>
</dbReference>
<accession>A0A5B7SXI1</accession>
<evidence type="ECO:0000313" key="5">
    <source>
        <dbReference type="Proteomes" id="UP000310017"/>
    </source>
</evidence>
<dbReference type="EMBL" id="CP040710">
    <property type="protein sequence ID" value="QCX01611.1"/>
    <property type="molecule type" value="Genomic_DNA"/>
</dbReference>
<name>A0A5B7SXI1_9FLAO</name>
<sequence length="147" mass="17515">MKVFFNQLFDYNFYCNKKLIEACTGMDSVPMKSLELFSHMLNAHHIWNSRIRGREASYEVWQIHEVKVWGDIHYENQRASFEITTNATDFDIGIDYENSKGRLFTNTLQEMLFHIINHSTHHRGQIATDFRANGFEPLPLDYIFYKR</sequence>
<keyword evidence="5" id="KW-1185">Reference proteome</keyword>
<dbReference type="Proteomes" id="UP000310017">
    <property type="component" value="Chromosome"/>
</dbReference>
<dbReference type="InterPro" id="IPR007837">
    <property type="entry name" value="DinB"/>
</dbReference>
<proteinExistence type="inferred from homology"/>
<comment type="similarity">
    <text evidence="1">Belongs to the DinB family.</text>
</comment>
<dbReference type="Pfam" id="PF05163">
    <property type="entry name" value="DinB"/>
    <property type="match status" value="1"/>
</dbReference>
<dbReference type="SUPFAM" id="SSF109854">
    <property type="entry name" value="DinB/YfiT-like putative metalloenzymes"/>
    <property type="match status" value="1"/>
</dbReference>
<dbReference type="GO" id="GO:0046872">
    <property type="term" value="F:metal ion binding"/>
    <property type="evidence" value="ECO:0007669"/>
    <property type="project" value="UniProtKB-KW"/>
</dbReference>
<organism evidence="4 5">
    <name type="scientific">Aggregatimonas sangjinii</name>
    <dbReference type="NCBI Taxonomy" id="2583587"/>
    <lineage>
        <taxon>Bacteria</taxon>
        <taxon>Pseudomonadati</taxon>
        <taxon>Bacteroidota</taxon>
        <taxon>Flavobacteriia</taxon>
        <taxon>Flavobacteriales</taxon>
        <taxon>Flavobacteriaceae</taxon>
        <taxon>Aggregatimonas</taxon>
    </lineage>
</organism>
<dbReference type="PANTHER" id="PTHR37302:SF3">
    <property type="entry name" value="DAMAGE-INDUCIBLE PROTEIN DINB"/>
    <property type="match status" value="1"/>
</dbReference>
<evidence type="ECO:0000256" key="2">
    <source>
        <dbReference type="ARBA" id="ARBA00022723"/>
    </source>
</evidence>
<feature type="binding site" evidence="3">
    <location>
        <position position="122"/>
    </location>
    <ligand>
        <name>a divalent metal cation</name>
        <dbReference type="ChEBI" id="CHEBI:60240"/>
    </ligand>
</feature>
<protein>
    <submittedName>
        <fullName evidence="4">Damage-inducible protein DinB</fullName>
    </submittedName>
</protein>
<reference evidence="4 5" key="1">
    <citation type="submission" date="2019-05" db="EMBL/GenBank/DDBJ databases">
        <title>Genome sequencing of F202Z8.</title>
        <authorList>
            <person name="Kwon Y.M."/>
        </authorList>
    </citation>
    <scope>NUCLEOTIDE SEQUENCE [LARGE SCALE GENOMIC DNA]</scope>
    <source>
        <strain evidence="4 5">F202Z8</strain>
    </source>
</reference>
<feature type="binding site" evidence="3">
    <location>
        <position position="39"/>
    </location>
    <ligand>
        <name>a divalent metal cation</name>
        <dbReference type="ChEBI" id="CHEBI:60240"/>
    </ligand>
</feature>
<evidence type="ECO:0000256" key="3">
    <source>
        <dbReference type="PIRSR" id="PIRSR607837-1"/>
    </source>
</evidence>
<dbReference type="RefSeq" id="WP_138853948.1">
    <property type="nucleotide sequence ID" value="NZ_CP040710.1"/>
</dbReference>
<dbReference type="PANTHER" id="PTHR37302">
    <property type="entry name" value="SLR1116 PROTEIN"/>
    <property type="match status" value="1"/>
</dbReference>
<evidence type="ECO:0000256" key="1">
    <source>
        <dbReference type="ARBA" id="ARBA00008635"/>
    </source>
</evidence>
<dbReference type="AlphaFoldDB" id="A0A5B7SXI1"/>
<feature type="binding site" evidence="3">
    <location>
        <position position="118"/>
    </location>
    <ligand>
        <name>a divalent metal cation</name>
        <dbReference type="ChEBI" id="CHEBI:60240"/>
    </ligand>
</feature>
<gene>
    <name evidence="4" type="ORF">FGM00_16385</name>
</gene>
<keyword evidence="2 3" id="KW-0479">Metal-binding</keyword>
<evidence type="ECO:0000313" key="4">
    <source>
        <dbReference type="EMBL" id="QCX01611.1"/>
    </source>
</evidence>
<dbReference type="KEGG" id="asag:FGM00_16385"/>
<dbReference type="Gene3D" id="1.20.120.450">
    <property type="entry name" value="dinb family like domain"/>
    <property type="match status" value="1"/>
</dbReference>